<dbReference type="EMBL" id="JASJQH010006906">
    <property type="protein sequence ID" value="KAK9728001.1"/>
    <property type="molecule type" value="Genomic_DNA"/>
</dbReference>
<evidence type="ECO:0000313" key="6">
    <source>
        <dbReference type="EMBL" id="KAK9728001.1"/>
    </source>
</evidence>
<dbReference type="PANTHER" id="PTHR45670">
    <property type="entry name" value="E3 UBIQUITIN-PROTEIN LIGASE TRIP12"/>
    <property type="match status" value="1"/>
</dbReference>
<comment type="catalytic activity">
    <reaction evidence="1">
        <text>S-ubiquitinyl-[E2 ubiquitin-conjugating enzyme]-L-cysteine + [acceptor protein]-L-lysine = [E2 ubiquitin-conjugating enzyme]-L-cysteine + N(6)-ubiquitinyl-[acceptor protein]-L-lysine.</text>
        <dbReference type="EC" id="2.3.2.26"/>
    </reaction>
</comment>
<dbReference type="GO" id="GO:0061630">
    <property type="term" value="F:ubiquitin protein ligase activity"/>
    <property type="evidence" value="ECO:0007669"/>
    <property type="project" value="UniProtKB-EC"/>
</dbReference>
<feature type="compositionally biased region" description="Basic and acidic residues" evidence="4">
    <location>
        <begin position="847"/>
        <end position="859"/>
    </location>
</feature>
<feature type="compositionally biased region" description="Polar residues" evidence="4">
    <location>
        <begin position="193"/>
        <end position="206"/>
    </location>
</feature>
<keyword evidence="6" id="KW-0012">Acyltransferase</keyword>
<feature type="region of interest" description="Disordered" evidence="4">
    <location>
        <begin position="777"/>
        <end position="863"/>
    </location>
</feature>
<dbReference type="InterPro" id="IPR045322">
    <property type="entry name" value="HECTD1/TRIP12-like"/>
</dbReference>
<dbReference type="Proteomes" id="UP001479436">
    <property type="component" value="Unassembled WGS sequence"/>
</dbReference>
<protein>
    <recommendedName>
        <fullName evidence="2">HECT-type E3 ubiquitin transferase</fullName>
        <ecNumber evidence="2">2.3.2.26</ecNumber>
    </recommendedName>
</protein>
<feature type="compositionally biased region" description="Polar residues" evidence="4">
    <location>
        <begin position="23"/>
        <end position="46"/>
    </location>
</feature>
<feature type="compositionally biased region" description="Basic and acidic residues" evidence="4">
    <location>
        <begin position="788"/>
        <end position="800"/>
    </location>
</feature>
<feature type="compositionally biased region" description="Basic and acidic residues" evidence="4">
    <location>
        <begin position="143"/>
        <end position="156"/>
    </location>
</feature>
<dbReference type="Gene3D" id="1.25.10.10">
    <property type="entry name" value="Leucine-rich Repeat Variant"/>
    <property type="match status" value="1"/>
</dbReference>
<organism evidence="6 7">
    <name type="scientific">Basidiobolus ranarum</name>
    <dbReference type="NCBI Taxonomy" id="34480"/>
    <lineage>
        <taxon>Eukaryota</taxon>
        <taxon>Fungi</taxon>
        <taxon>Fungi incertae sedis</taxon>
        <taxon>Zoopagomycota</taxon>
        <taxon>Entomophthoromycotina</taxon>
        <taxon>Basidiobolomycetes</taxon>
        <taxon>Basidiobolales</taxon>
        <taxon>Basidiobolaceae</taxon>
        <taxon>Basidiobolus</taxon>
    </lineage>
</organism>
<reference evidence="6 7" key="1">
    <citation type="submission" date="2023-04" db="EMBL/GenBank/DDBJ databases">
        <title>Genome of Basidiobolus ranarum AG-B5.</title>
        <authorList>
            <person name="Stajich J.E."/>
            <person name="Carter-House D."/>
            <person name="Gryganskyi A."/>
        </authorList>
    </citation>
    <scope>NUCLEOTIDE SEQUENCE [LARGE SCALE GENOMIC DNA]</scope>
    <source>
        <strain evidence="6 7">AG-B5</strain>
    </source>
</reference>
<evidence type="ECO:0000256" key="2">
    <source>
        <dbReference type="ARBA" id="ARBA00012485"/>
    </source>
</evidence>
<dbReference type="SUPFAM" id="SSF48371">
    <property type="entry name" value="ARM repeat"/>
    <property type="match status" value="1"/>
</dbReference>
<dbReference type="Pfam" id="PF25579">
    <property type="entry name" value="TPR_TRIP12_N"/>
    <property type="match status" value="1"/>
</dbReference>
<feature type="compositionally biased region" description="Acidic residues" evidence="4">
    <location>
        <begin position="260"/>
        <end position="285"/>
    </location>
</feature>
<feature type="compositionally biased region" description="Basic and acidic residues" evidence="4">
    <location>
        <begin position="92"/>
        <end position="110"/>
    </location>
</feature>
<accession>A0ABR2W9R9</accession>
<dbReference type="InterPro" id="IPR057948">
    <property type="entry name" value="TPR_TRIP12_N"/>
</dbReference>
<keyword evidence="7" id="KW-1185">Reference proteome</keyword>
<feature type="compositionally biased region" description="Polar residues" evidence="4">
    <location>
        <begin position="641"/>
        <end position="655"/>
    </location>
</feature>
<dbReference type="EC" id="2.3.2.26" evidence="2"/>
<feature type="compositionally biased region" description="Polar residues" evidence="4">
    <location>
        <begin position="67"/>
        <end position="76"/>
    </location>
</feature>
<feature type="region of interest" description="Disordered" evidence="4">
    <location>
        <begin position="639"/>
        <end position="658"/>
    </location>
</feature>
<gene>
    <name evidence="6" type="primary">UFD4_1</name>
    <name evidence="6" type="ORF">K7432_001403</name>
</gene>
<feature type="region of interest" description="Disordered" evidence="4">
    <location>
        <begin position="225"/>
        <end position="245"/>
    </location>
</feature>
<comment type="caution">
    <text evidence="6">The sequence shown here is derived from an EMBL/GenBank/DDBJ whole genome shotgun (WGS) entry which is preliminary data.</text>
</comment>
<feature type="domain" description="E3 ubiquitin-protein ligase TRIP12-like TPR repeats" evidence="5">
    <location>
        <begin position="306"/>
        <end position="442"/>
    </location>
</feature>
<feature type="compositionally biased region" description="Basic and acidic residues" evidence="4">
    <location>
        <begin position="807"/>
        <end position="834"/>
    </location>
</feature>
<feature type="region of interest" description="Disordered" evidence="4">
    <location>
        <begin position="260"/>
        <end position="293"/>
    </location>
</feature>
<proteinExistence type="predicted"/>
<name>A0ABR2W9R9_9FUNG</name>
<evidence type="ECO:0000313" key="7">
    <source>
        <dbReference type="Proteomes" id="UP001479436"/>
    </source>
</evidence>
<evidence type="ECO:0000259" key="5">
    <source>
        <dbReference type="Pfam" id="PF25579"/>
    </source>
</evidence>
<dbReference type="InterPro" id="IPR011989">
    <property type="entry name" value="ARM-like"/>
</dbReference>
<evidence type="ECO:0000256" key="1">
    <source>
        <dbReference type="ARBA" id="ARBA00000885"/>
    </source>
</evidence>
<evidence type="ECO:0000256" key="3">
    <source>
        <dbReference type="ARBA" id="ARBA00022679"/>
    </source>
</evidence>
<evidence type="ECO:0000256" key="4">
    <source>
        <dbReference type="SAM" id="MobiDB-lite"/>
    </source>
</evidence>
<feature type="compositionally biased region" description="Polar residues" evidence="4">
    <location>
        <begin position="835"/>
        <end position="845"/>
    </location>
</feature>
<feature type="region of interest" description="Disordered" evidence="4">
    <location>
        <begin position="1"/>
        <end position="78"/>
    </location>
</feature>
<keyword evidence="3 6" id="KW-0808">Transferase</keyword>
<feature type="non-terminal residue" evidence="6">
    <location>
        <position position="1148"/>
    </location>
</feature>
<feature type="compositionally biased region" description="Polar residues" evidence="4">
    <location>
        <begin position="777"/>
        <end position="787"/>
    </location>
</feature>
<sequence>MESHPYKHINSTNTDSDDDSIHQRTPTRASLKSESVISNKKGINQHSESKHKTSTRIDISKDKNRSENTGQITSSARFRKQLKEKTKFIVSPKEIENLEVKINSRPEKTKKSSNIPRNREDLFSDKTNIETSRKRKSNYTSHNFRETFSEIKKSRQDMQNQESEGSKRQSDKVTETKSENDKSNSSKRSSLSAPESNKQRSSSPVIDSNVVDNPELAMYGDLSDGLDIEETSGNEYGDYPEEGFDDLHEEGMEFDEADDFDDLDEHDEEDEEDDDDEDDYEDEELTGTGEFESSFSGLAGLRGLGGIMSGVSARLKSILGHLRCYQEPSIQLIALQELAEILSVATEDTLTGYFSCDPFVKELVNLMKGSEFSFGEESPEIMLLACRCLSNLMEALPSAVGSVVYNGAIPVLCSKLMEIQYIDLAEQALSTLEKISAEYPTSVVREGGLLAVLMYLDFFSTNVQRTAVTTAANCSRNVPNECFDMIKEVVPILERLLSYSDQKVVDQACLALVRLVESFKYNTEHLESIVSKDLAQNILNLISSSTTSVVSPYLYTQLLTLLRHSAKGSSKLAFELLGNNIVEILYQVLTGSVYSKSEPNHLGDDSVALTKLVNRPGDQVWEALGVAIELLPPLPKDGVFTSENNNPDITKTSSDSDPDLRTDLLKKNPAVMAKFTEVLLPTFIEVFSSTVVTQVRLRVVAALLKTVFYADVEVLTNILKSVPFAGFVAAILSRQDHPMLVVGAVQLAELLMAKLPDLYHLLFYREGVMNEILKLSDNTNVPESPNETSEHSMPEEKLDELFGESSKSNKDEDGKLKESNEDNEHLDSNHKEAECSTSDAPQNPRTPVKDSKTSSEFERTPSAGMRLIEKFAMSLGSKNLSSALTRVERENGISDVRKWIFQKSMEFRTKYIDVEEQDEDSQNIIQSAHKIMSDLTELASKLKGDDSDPLALDTLVNLTKFLKTPDESATSFEFLQSGLMENLLEYLTNPHYSSADLSKRQLAFLHVFVGGPHPSFKEVDQAKIISSEPKIAAFPVLVKKLQQSLTQLEPFEVVTSYQSPLDEVRNSTSMLAKQIKLKLIPEEGLEVPTSYSNLVVSIHAIATFKALDDYLKPRVAFASSSSRLGERLSSSRLANAFAAFAAAAGLSG</sequence>
<feature type="region of interest" description="Disordered" evidence="4">
    <location>
        <begin position="92"/>
        <end position="213"/>
    </location>
</feature>
<feature type="compositionally biased region" description="Basic and acidic residues" evidence="4">
    <location>
        <begin position="117"/>
        <end position="132"/>
    </location>
</feature>
<dbReference type="InterPro" id="IPR016024">
    <property type="entry name" value="ARM-type_fold"/>
</dbReference>
<feature type="compositionally biased region" description="Acidic residues" evidence="4">
    <location>
        <begin position="225"/>
        <end position="244"/>
    </location>
</feature>
<feature type="compositionally biased region" description="Basic and acidic residues" evidence="4">
    <location>
        <begin position="164"/>
        <end position="184"/>
    </location>
</feature>
<dbReference type="PANTHER" id="PTHR45670:SF1">
    <property type="entry name" value="E3 UBIQUITIN-PROTEIN LIGASE HECTD1"/>
    <property type="match status" value="1"/>
</dbReference>